<organism evidence="1 2">
    <name type="scientific">Cirrhinus mrigala</name>
    <name type="common">Mrigala</name>
    <dbReference type="NCBI Taxonomy" id="683832"/>
    <lineage>
        <taxon>Eukaryota</taxon>
        <taxon>Metazoa</taxon>
        <taxon>Chordata</taxon>
        <taxon>Craniata</taxon>
        <taxon>Vertebrata</taxon>
        <taxon>Euteleostomi</taxon>
        <taxon>Actinopterygii</taxon>
        <taxon>Neopterygii</taxon>
        <taxon>Teleostei</taxon>
        <taxon>Ostariophysi</taxon>
        <taxon>Cypriniformes</taxon>
        <taxon>Cyprinidae</taxon>
        <taxon>Labeoninae</taxon>
        <taxon>Labeonini</taxon>
        <taxon>Cirrhinus</taxon>
    </lineage>
</organism>
<gene>
    <name evidence="1" type="ORF">M9458_011370</name>
</gene>
<protein>
    <submittedName>
        <fullName evidence="1">Uncharacterized protein</fullName>
    </submittedName>
</protein>
<evidence type="ECO:0000313" key="2">
    <source>
        <dbReference type="Proteomes" id="UP001529510"/>
    </source>
</evidence>
<evidence type="ECO:0000313" key="1">
    <source>
        <dbReference type="EMBL" id="KAL0193074.1"/>
    </source>
</evidence>
<reference evidence="1 2" key="1">
    <citation type="submission" date="2024-05" db="EMBL/GenBank/DDBJ databases">
        <title>Genome sequencing and assembly of Indian major carp, Cirrhinus mrigala (Hamilton, 1822).</title>
        <authorList>
            <person name="Mohindra V."/>
            <person name="Chowdhury L.M."/>
            <person name="Lal K."/>
            <person name="Jena J.K."/>
        </authorList>
    </citation>
    <scope>NUCLEOTIDE SEQUENCE [LARGE SCALE GENOMIC DNA]</scope>
    <source>
        <strain evidence="1">CM1030</strain>
        <tissue evidence="1">Blood</tissue>
    </source>
</reference>
<dbReference type="InterPro" id="IPR051561">
    <property type="entry name" value="FRAS1_ECM"/>
</dbReference>
<comment type="caution">
    <text evidence="1">The sequence shown here is derived from an EMBL/GenBank/DDBJ whole genome shotgun (WGS) entry which is preliminary data.</text>
</comment>
<name>A0ABD0R3U9_CIRMR</name>
<dbReference type="Proteomes" id="UP001529510">
    <property type="component" value="Unassembled WGS sequence"/>
</dbReference>
<dbReference type="EMBL" id="JAMKFB020000005">
    <property type="protein sequence ID" value="KAL0193074.1"/>
    <property type="molecule type" value="Genomic_DNA"/>
</dbReference>
<feature type="non-terminal residue" evidence="1">
    <location>
        <position position="1"/>
    </location>
</feature>
<keyword evidence="2" id="KW-1185">Reference proteome</keyword>
<accession>A0ABD0R3U9</accession>
<feature type="non-terminal residue" evidence="1">
    <location>
        <position position="125"/>
    </location>
</feature>
<proteinExistence type="predicted"/>
<sequence>YQGTQEDPLVTFSQRDVNAGNIQYVQVAPGQESDSFTLEASNGVTEVSDITMSVDIIPRLIPIEVSNITLKEGASKALTEDVIRVTNPHFSGLNFVYYVSEGPLHGRIENSRFRGIPTTYFTRKQ</sequence>
<dbReference type="AlphaFoldDB" id="A0ABD0R3U9"/>
<dbReference type="PANTHER" id="PTHR45739:SF12">
    <property type="entry name" value="CHONDROITIN SULFATE PROTEOGLYCAN 4-LIKE ISOFORM X2"/>
    <property type="match status" value="1"/>
</dbReference>
<dbReference type="PANTHER" id="PTHR45739">
    <property type="entry name" value="MATRIX PROTEIN, PUTATIVE-RELATED"/>
    <property type="match status" value="1"/>
</dbReference>